<dbReference type="Proteomes" id="UP001304769">
    <property type="component" value="Unassembled WGS sequence"/>
</dbReference>
<dbReference type="RefSeq" id="WP_323279530.1">
    <property type="nucleotide sequence ID" value="NZ_JAYGGQ010000010.1"/>
</dbReference>
<dbReference type="Pfam" id="PF08327">
    <property type="entry name" value="AHSA1"/>
    <property type="match status" value="1"/>
</dbReference>
<evidence type="ECO:0000256" key="1">
    <source>
        <dbReference type="ARBA" id="ARBA00006817"/>
    </source>
</evidence>
<dbReference type="InterPro" id="IPR013538">
    <property type="entry name" value="ASHA1/2-like_C"/>
</dbReference>
<dbReference type="SUPFAM" id="SSF55961">
    <property type="entry name" value="Bet v1-like"/>
    <property type="match status" value="1"/>
</dbReference>
<dbReference type="EMBL" id="JAYGGQ010000010">
    <property type="protein sequence ID" value="MEA5455655.1"/>
    <property type="molecule type" value="Genomic_DNA"/>
</dbReference>
<dbReference type="InterPro" id="IPR023393">
    <property type="entry name" value="START-like_dom_sf"/>
</dbReference>
<protein>
    <submittedName>
        <fullName evidence="3">SRPBCC domain-containing protein</fullName>
    </submittedName>
</protein>
<comment type="similarity">
    <text evidence="1">Belongs to the AHA1 family.</text>
</comment>
<name>A0ABU5T7K3_9MICC</name>
<proteinExistence type="inferred from homology"/>
<evidence type="ECO:0000259" key="2">
    <source>
        <dbReference type="Pfam" id="PF08327"/>
    </source>
</evidence>
<keyword evidence="4" id="KW-1185">Reference proteome</keyword>
<reference evidence="3 4" key="1">
    <citation type="submission" date="2023-12" db="EMBL/GenBank/DDBJ databases">
        <title>Sinomonas terricola sp. nov, isolated from litchi orchard soil in Guangdong, PR China.</title>
        <authorList>
            <person name="Jiaxin W."/>
            <person name="Yang Z."/>
            <person name="Honghui Z."/>
        </authorList>
    </citation>
    <scope>NUCLEOTIDE SEQUENCE [LARGE SCALE GENOMIC DNA]</scope>
    <source>
        <strain evidence="3 4">JGH33</strain>
    </source>
</reference>
<sequence length="150" mass="16608">MTETEDLTAIRVVDFFPHPPAVVWRAVTTPELLAQWLMPNDFAPVVGHRFTFRTEPVPATGFSGVVACEVLELREPEELVISWEDESPENDMMTTVTFRLEAHDGGTRLTLIQAGFRADHQNDQLARKIMGGGWGSHILRRLGGILGAAA</sequence>
<organism evidence="3 4">
    <name type="scientific">Sinomonas terricola</name>
    <dbReference type="NCBI Taxonomy" id="3110330"/>
    <lineage>
        <taxon>Bacteria</taxon>
        <taxon>Bacillati</taxon>
        <taxon>Actinomycetota</taxon>
        <taxon>Actinomycetes</taxon>
        <taxon>Micrococcales</taxon>
        <taxon>Micrococcaceae</taxon>
        <taxon>Sinomonas</taxon>
    </lineage>
</organism>
<feature type="domain" description="Activator of Hsp90 ATPase homologue 1/2-like C-terminal" evidence="2">
    <location>
        <begin position="18"/>
        <end position="146"/>
    </location>
</feature>
<comment type="caution">
    <text evidence="3">The sequence shown here is derived from an EMBL/GenBank/DDBJ whole genome shotgun (WGS) entry which is preliminary data.</text>
</comment>
<accession>A0ABU5T7K3</accession>
<dbReference type="CDD" id="cd07814">
    <property type="entry name" value="SRPBCC_CalC_Aha1-like"/>
    <property type="match status" value="1"/>
</dbReference>
<dbReference type="Gene3D" id="3.30.530.20">
    <property type="match status" value="1"/>
</dbReference>
<gene>
    <name evidence="3" type="ORF">SPF06_13055</name>
</gene>
<evidence type="ECO:0000313" key="3">
    <source>
        <dbReference type="EMBL" id="MEA5455655.1"/>
    </source>
</evidence>
<evidence type="ECO:0000313" key="4">
    <source>
        <dbReference type="Proteomes" id="UP001304769"/>
    </source>
</evidence>